<gene>
    <name evidence="7" type="ORF">DCAR_0519822</name>
</gene>
<accession>A0AAF0X532</accession>
<name>A0AAF0X532_DAUCS</name>
<proteinExistence type="predicted"/>
<keyword evidence="2 4" id="KW-0863">Zinc-finger</keyword>
<evidence type="ECO:0000313" key="7">
    <source>
        <dbReference type="EMBL" id="WOH00459.1"/>
    </source>
</evidence>
<dbReference type="PROSITE" id="PS50966">
    <property type="entry name" value="ZF_SWIM"/>
    <property type="match status" value="1"/>
</dbReference>
<dbReference type="InterPro" id="IPR007527">
    <property type="entry name" value="Znf_SWIM"/>
</dbReference>
<reference evidence="7" key="1">
    <citation type="journal article" date="2016" name="Nat. Genet.">
        <title>A high-quality carrot genome assembly provides new insights into carotenoid accumulation and asterid genome evolution.</title>
        <authorList>
            <person name="Iorizzo M."/>
            <person name="Ellison S."/>
            <person name="Senalik D."/>
            <person name="Zeng P."/>
            <person name="Satapoomin P."/>
            <person name="Huang J."/>
            <person name="Bowman M."/>
            <person name="Iovene M."/>
            <person name="Sanseverino W."/>
            <person name="Cavagnaro P."/>
            <person name="Yildiz M."/>
            <person name="Macko-Podgorni A."/>
            <person name="Moranska E."/>
            <person name="Grzebelus E."/>
            <person name="Grzebelus D."/>
            <person name="Ashrafi H."/>
            <person name="Zheng Z."/>
            <person name="Cheng S."/>
            <person name="Spooner D."/>
            <person name="Van Deynze A."/>
            <person name="Simon P."/>
        </authorList>
    </citation>
    <scope>NUCLEOTIDE SEQUENCE</scope>
    <source>
        <tissue evidence="7">Leaf</tissue>
    </source>
</reference>
<feature type="region of interest" description="Disordered" evidence="5">
    <location>
        <begin position="200"/>
        <end position="270"/>
    </location>
</feature>
<dbReference type="GO" id="GO:0008270">
    <property type="term" value="F:zinc ion binding"/>
    <property type="evidence" value="ECO:0007669"/>
    <property type="project" value="UniProtKB-KW"/>
</dbReference>
<evidence type="ECO:0000256" key="3">
    <source>
        <dbReference type="ARBA" id="ARBA00022833"/>
    </source>
</evidence>
<keyword evidence="1" id="KW-0479">Metal-binding</keyword>
<feature type="domain" description="SWIM-type" evidence="6">
    <location>
        <begin position="69"/>
        <end position="101"/>
    </location>
</feature>
<dbReference type="Pfam" id="PF04434">
    <property type="entry name" value="SWIM"/>
    <property type="match status" value="1"/>
</dbReference>
<evidence type="ECO:0000256" key="2">
    <source>
        <dbReference type="ARBA" id="ARBA00022771"/>
    </source>
</evidence>
<protein>
    <recommendedName>
        <fullName evidence="6">SWIM-type domain-containing protein</fullName>
    </recommendedName>
</protein>
<keyword evidence="3" id="KW-0862">Zinc</keyword>
<dbReference type="EMBL" id="CP093347">
    <property type="protein sequence ID" value="WOH00459.1"/>
    <property type="molecule type" value="Genomic_DNA"/>
</dbReference>
<keyword evidence="8" id="KW-1185">Reference proteome</keyword>
<evidence type="ECO:0000259" key="6">
    <source>
        <dbReference type="PROSITE" id="PS50966"/>
    </source>
</evidence>
<sequence>MPLLTMLQEIQFKLMTRMRQKRDDMLASDLQICPKIKKYLDVLITESRKWNAAWDGERKFQVKQGTRCVTVDLERGNCDCRVYDLTGMPCQHAIAAIHSRRHNPTDYVSDYYKREKYLAAYKHSLEAMKGEEYWDFHGGEIMLPPDIPKRLRGMPKKLRRREAWEGGSRSQTAPSQGVLLQRFSNKKVMHCSNCGDASHRLAKCPTMGKDSATTPTEATKKNETPTGAKRKATKEVRRQKLKPRKAQPGIVIREPEEGGKPQTQASQTVGKKWQKLCRLPGIAKGTNWIQGCIYADTGA</sequence>
<dbReference type="AlphaFoldDB" id="A0AAF0X532"/>
<dbReference type="InterPro" id="IPR006564">
    <property type="entry name" value="Znf_PMZ"/>
</dbReference>
<evidence type="ECO:0000256" key="1">
    <source>
        <dbReference type="ARBA" id="ARBA00022723"/>
    </source>
</evidence>
<organism evidence="7 8">
    <name type="scientific">Daucus carota subsp. sativus</name>
    <name type="common">Carrot</name>
    <dbReference type="NCBI Taxonomy" id="79200"/>
    <lineage>
        <taxon>Eukaryota</taxon>
        <taxon>Viridiplantae</taxon>
        <taxon>Streptophyta</taxon>
        <taxon>Embryophyta</taxon>
        <taxon>Tracheophyta</taxon>
        <taxon>Spermatophyta</taxon>
        <taxon>Magnoliopsida</taxon>
        <taxon>eudicotyledons</taxon>
        <taxon>Gunneridae</taxon>
        <taxon>Pentapetalae</taxon>
        <taxon>asterids</taxon>
        <taxon>campanulids</taxon>
        <taxon>Apiales</taxon>
        <taxon>Apiaceae</taxon>
        <taxon>Apioideae</taxon>
        <taxon>Scandiceae</taxon>
        <taxon>Daucinae</taxon>
        <taxon>Daucus</taxon>
        <taxon>Daucus sect. Daucus</taxon>
    </lineage>
</organism>
<dbReference type="PANTHER" id="PTHR31973">
    <property type="entry name" value="POLYPROTEIN, PUTATIVE-RELATED"/>
    <property type="match status" value="1"/>
</dbReference>
<evidence type="ECO:0000313" key="8">
    <source>
        <dbReference type="Proteomes" id="UP000077755"/>
    </source>
</evidence>
<evidence type="ECO:0000256" key="4">
    <source>
        <dbReference type="PROSITE-ProRule" id="PRU00325"/>
    </source>
</evidence>
<dbReference type="SMART" id="SM00575">
    <property type="entry name" value="ZnF_PMZ"/>
    <property type="match status" value="1"/>
</dbReference>
<dbReference type="PANTHER" id="PTHR31973:SF187">
    <property type="entry name" value="MUTATOR TRANSPOSASE MUDRA PROTEIN"/>
    <property type="match status" value="1"/>
</dbReference>
<dbReference type="Proteomes" id="UP000077755">
    <property type="component" value="Chromosome 5"/>
</dbReference>
<evidence type="ECO:0000256" key="5">
    <source>
        <dbReference type="SAM" id="MobiDB-lite"/>
    </source>
</evidence>
<reference evidence="7" key="2">
    <citation type="submission" date="2022-03" db="EMBL/GenBank/DDBJ databases">
        <title>Draft title - Genomic analysis of global carrot germplasm unveils the trajectory of domestication and the origin of high carotenoid orange carrot.</title>
        <authorList>
            <person name="Iorizzo M."/>
            <person name="Ellison S."/>
            <person name="Senalik D."/>
            <person name="Macko-Podgorni A."/>
            <person name="Grzebelus D."/>
            <person name="Bostan H."/>
            <person name="Rolling W."/>
            <person name="Curaba J."/>
            <person name="Simon P."/>
        </authorList>
    </citation>
    <scope>NUCLEOTIDE SEQUENCE</scope>
    <source>
        <tissue evidence="7">Leaf</tissue>
    </source>
</reference>